<evidence type="ECO:0000313" key="1">
    <source>
        <dbReference type="EMBL" id="EFH40586.1"/>
    </source>
</evidence>
<dbReference type="STRING" id="81972.D7MU85"/>
<dbReference type="Gramene" id="scaffold_801965.1">
    <property type="protein sequence ID" value="scaffold_801965.1"/>
    <property type="gene ID" value="scaffold_801965.1"/>
</dbReference>
<dbReference type="HOGENOM" id="CLU_2100235_0_0_1"/>
<gene>
    <name evidence="1" type="ORF">ARALYDRAFT_918565</name>
</gene>
<dbReference type="AlphaFoldDB" id="D7MU85"/>
<name>D7MU85_ARALL</name>
<organism evidence="2">
    <name type="scientific">Arabidopsis lyrata subsp. lyrata</name>
    <name type="common">Lyre-leaved rock-cress</name>
    <dbReference type="NCBI Taxonomy" id="81972"/>
    <lineage>
        <taxon>Eukaryota</taxon>
        <taxon>Viridiplantae</taxon>
        <taxon>Streptophyta</taxon>
        <taxon>Embryophyta</taxon>
        <taxon>Tracheophyta</taxon>
        <taxon>Spermatophyta</taxon>
        <taxon>Magnoliopsida</taxon>
        <taxon>eudicotyledons</taxon>
        <taxon>Gunneridae</taxon>
        <taxon>Pentapetalae</taxon>
        <taxon>rosids</taxon>
        <taxon>malvids</taxon>
        <taxon>Brassicales</taxon>
        <taxon>Brassicaceae</taxon>
        <taxon>Camelineae</taxon>
        <taxon>Arabidopsis</taxon>
    </lineage>
</organism>
<accession>D7MU85</accession>
<dbReference type="InterPro" id="IPR007657">
    <property type="entry name" value="Glycosyltransferase_61"/>
</dbReference>
<dbReference type="Proteomes" id="UP000008694">
    <property type="component" value="Unassembled WGS sequence"/>
</dbReference>
<reference evidence="2" key="1">
    <citation type="journal article" date="2011" name="Nat. Genet.">
        <title>The Arabidopsis lyrata genome sequence and the basis of rapid genome size change.</title>
        <authorList>
            <person name="Hu T.T."/>
            <person name="Pattyn P."/>
            <person name="Bakker E.G."/>
            <person name="Cao J."/>
            <person name="Cheng J.-F."/>
            <person name="Clark R.M."/>
            <person name="Fahlgren N."/>
            <person name="Fawcett J.A."/>
            <person name="Grimwood J."/>
            <person name="Gundlach H."/>
            <person name="Haberer G."/>
            <person name="Hollister J.D."/>
            <person name="Ossowski S."/>
            <person name="Ottilar R.P."/>
            <person name="Salamov A.A."/>
            <person name="Schneeberger K."/>
            <person name="Spannagl M."/>
            <person name="Wang X."/>
            <person name="Yang L."/>
            <person name="Nasrallah M.E."/>
            <person name="Bergelson J."/>
            <person name="Carrington J.C."/>
            <person name="Gaut B.S."/>
            <person name="Schmutz J."/>
            <person name="Mayer K.F.X."/>
            <person name="Van de Peer Y."/>
            <person name="Grigoriev I.V."/>
            <person name="Nordborg M."/>
            <person name="Weigel D."/>
            <person name="Guo Y.-L."/>
        </authorList>
    </citation>
    <scope>NUCLEOTIDE SEQUENCE [LARGE SCALE GENOMIC DNA]</scope>
    <source>
        <strain evidence="2">cv. MN47</strain>
    </source>
</reference>
<keyword evidence="2" id="KW-1185">Reference proteome</keyword>
<dbReference type="PANTHER" id="PTHR48437:SF1">
    <property type="entry name" value="INITIATOR BINDING DOMAIN-CONTAINING PROTEIN"/>
    <property type="match status" value="1"/>
</dbReference>
<dbReference type="eggNOG" id="KOG4698">
    <property type="taxonomic scope" value="Eukaryota"/>
</dbReference>
<dbReference type="PANTHER" id="PTHR48437">
    <property type="entry name" value="INITIATOR BINDING DOMAIN-CONTAINING PROTEIN"/>
    <property type="match status" value="1"/>
</dbReference>
<protein>
    <submittedName>
        <fullName evidence="1">Uncharacterized protein</fullName>
    </submittedName>
</protein>
<sequence>MKNVGHVETVNHVEAVNPAESRVSFFSLFLWVEEPNLLVTRFEYANLFHNVTDWYSAYVVTGLPNRPHIVFVDGHCTNFTKPVCFRLAILSSLGYETALFKGLTGEMPLSFFHLWN</sequence>
<dbReference type="GO" id="GO:0016757">
    <property type="term" value="F:glycosyltransferase activity"/>
    <property type="evidence" value="ECO:0007669"/>
    <property type="project" value="InterPro"/>
</dbReference>
<dbReference type="EMBL" id="GL348720">
    <property type="protein sequence ID" value="EFH40586.1"/>
    <property type="molecule type" value="Genomic_DNA"/>
</dbReference>
<evidence type="ECO:0000313" key="2">
    <source>
        <dbReference type="Proteomes" id="UP000008694"/>
    </source>
</evidence>
<proteinExistence type="predicted"/>